<dbReference type="EMBL" id="CP115537">
    <property type="protein sequence ID" value="WBY59798.1"/>
    <property type="molecule type" value="Genomic_DNA"/>
</dbReference>
<protein>
    <submittedName>
        <fullName evidence="2">Uncharacterized protein</fullName>
    </submittedName>
</protein>
<accession>A0AAE9X0S3</accession>
<evidence type="ECO:0000313" key="3">
    <source>
        <dbReference type="Proteomes" id="UP001054126"/>
    </source>
</evidence>
<evidence type="ECO:0000256" key="1">
    <source>
        <dbReference type="SAM" id="MobiDB-lite"/>
    </source>
</evidence>
<proteinExistence type="predicted"/>
<evidence type="ECO:0000313" key="2">
    <source>
        <dbReference type="EMBL" id="WBY59798.1"/>
    </source>
</evidence>
<dbReference type="AlphaFoldDB" id="A0AAE9X0S3"/>
<reference evidence="2" key="1">
    <citation type="submission" date="2023-01" db="EMBL/GenBank/DDBJ databases">
        <title>Long-Read Genome Assembly and Gene Model Annotations for the Rodent Malaria Parasite Plasmodium yoelii 17XNL.</title>
        <authorList>
            <person name="Mitchell G.J."/>
            <person name="Sebastian A."/>
            <person name="Albert I."/>
            <person name="Lindner S.E."/>
        </authorList>
    </citation>
    <scope>NUCLEOTIDE SEQUENCE</scope>
    <source>
        <strain evidence="2">17XNL clone 1.1</strain>
    </source>
</reference>
<sequence>MNLNKISTNKNNIQSSNENVALCVVEKLWKTLDIKCENSIDLFNNNIYDGLTKKGKEKFKKYILPHLKLKAYNLAALKLLDNENILSNKKDINENNLIFNINKLKRVANENDVSLLLNLNDTNLLNKKKKKKKVGMLIISKKTFINIIKEKISIENTLLDPDNYILDTLLEMSKNKKYFFINKEKQQNLDKFKLYRYYDYPFEQRLNNAYSKVGNYIIKKNSQKNDNNNYDEIGNILKKSDYELMEKENMLNKIIHESILQVSKKNKSNLIRDESNQIKNDFENNNLYNNVNRKKYVYREKLLKRKEKKCKDPLYILKKILEKDKKDINYKQNVIMQELQECTFQPNVYKYLNYEKNNIITQKKQKNIMDKFKKENYVIEKIFNNNTDSIIAKEVHGHILKQTTKKHYNTTNENINYFNSHFLDYMNNHRKINRKHEHPTHRECRNARRNGPNGYNNKINSRMIEINYENNWNNQVRLIGRGLKAKIVPNFNLSQKTNNMNIHTNNEHLSDKMVTYHQNCNRNKKMANSTSIKSNNKNGTSYNVGKNGASYNVGKNGASYNVGKNGASYNVGKNGASYNVGKNGASYNVGKNGASYNVGKNGASYNVGKNDISYSVSKNDFMKSIMFNSINFIEPKTPKIIAVENKNEHLEQIEKLLLSLPQKFYFASMC</sequence>
<feature type="region of interest" description="Disordered" evidence="1">
    <location>
        <begin position="436"/>
        <end position="456"/>
    </location>
</feature>
<name>A0AAE9X0S3_PLAYO</name>
<gene>
    <name evidence="2" type="ORF">Py17XNL_001303002</name>
</gene>
<organism evidence="2 3">
    <name type="scientific">Plasmodium yoelii yoelii</name>
    <dbReference type="NCBI Taxonomy" id="73239"/>
    <lineage>
        <taxon>Eukaryota</taxon>
        <taxon>Sar</taxon>
        <taxon>Alveolata</taxon>
        <taxon>Apicomplexa</taxon>
        <taxon>Aconoidasida</taxon>
        <taxon>Haemosporida</taxon>
        <taxon>Plasmodiidae</taxon>
        <taxon>Plasmodium</taxon>
        <taxon>Plasmodium (Vinckeia)</taxon>
    </lineage>
</organism>
<dbReference type="Proteomes" id="UP001054126">
    <property type="component" value="Chromosome 13"/>
</dbReference>